<dbReference type="AlphaFoldDB" id="A0AAU6WMJ5"/>
<dbReference type="Proteomes" id="UP001463665">
    <property type="component" value="Chromosome"/>
</dbReference>
<dbReference type="RefSeq" id="WP_345766266.1">
    <property type="nucleotide sequence ID" value="NZ_CP154834.1"/>
</dbReference>
<protein>
    <recommendedName>
        <fullName evidence="3">Nuclear transport factor 2 family protein</fullName>
    </recommendedName>
</protein>
<dbReference type="EMBL" id="CP154834">
    <property type="protein sequence ID" value="XAO73950.1"/>
    <property type="molecule type" value="Genomic_DNA"/>
</dbReference>
<gene>
    <name evidence="1" type="ORF">AAFP95_20090</name>
</gene>
<name>A0AAU6WMJ5_9FLAO</name>
<accession>A0AAU6WMJ5</accession>
<dbReference type="SUPFAM" id="SSF54427">
    <property type="entry name" value="NTF2-like"/>
    <property type="match status" value="1"/>
</dbReference>
<proteinExistence type="predicted"/>
<evidence type="ECO:0008006" key="3">
    <source>
        <dbReference type="Google" id="ProtNLM"/>
    </source>
</evidence>
<keyword evidence="2" id="KW-1185">Reference proteome</keyword>
<sequence>MDHQKFAAAWISAWNSHDLENILSHYSDDLMITTPMITLATGVKKAH</sequence>
<dbReference type="Gene3D" id="3.10.450.50">
    <property type="match status" value="1"/>
</dbReference>
<evidence type="ECO:0000313" key="1">
    <source>
        <dbReference type="EMBL" id="XAO73950.1"/>
    </source>
</evidence>
<dbReference type="InterPro" id="IPR032710">
    <property type="entry name" value="NTF2-like_dom_sf"/>
</dbReference>
<reference evidence="1 2" key="1">
    <citation type="submission" date="2024-04" db="EMBL/GenBank/DDBJ databases">
        <title>Genome sequencing and assembly of rice foliar adapted Chryseobacterium endophyticum OsEnb-ALM-A6.</title>
        <authorList>
            <person name="Kumar S."/>
            <person name="Javed M."/>
            <person name="Chouhan V."/>
            <person name="Charishma K."/>
            <person name="Patel A."/>
            <person name="Kumar M."/>
            <person name="Sahu K.P."/>
            <person name="Kumar A."/>
        </authorList>
    </citation>
    <scope>NUCLEOTIDE SEQUENCE [LARGE SCALE GENOMIC DNA]</scope>
    <source>
        <strain evidence="1 2">OsEnb-ALM-A6</strain>
    </source>
</reference>
<evidence type="ECO:0000313" key="2">
    <source>
        <dbReference type="Proteomes" id="UP001463665"/>
    </source>
</evidence>
<organism evidence="1 2">
    <name type="scientific">Chryseobacterium endophyticum</name>
    <dbReference type="NCBI Taxonomy" id="1854762"/>
    <lineage>
        <taxon>Bacteria</taxon>
        <taxon>Pseudomonadati</taxon>
        <taxon>Bacteroidota</taxon>
        <taxon>Flavobacteriia</taxon>
        <taxon>Flavobacteriales</taxon>
        <taxon>Weeksellaceae</taxon>
        <taxon>Chryseobacterium group</taxon>
        <taxon>Chryseobacterium</taxon>
    </lineage>
</organism>